<keyword evidence="3" id="KW-1185">Reference proteome</keyword>
<dbReference type="PANTHER" id="PTHR43345:SF2">
    <property type="entry name" value="3-ISOPROPYLMALATE DEHYDRATASE SMALL SUBUNIT 1"/>
    <property type="match status" value="1"/>
</dbReference>
<dbReference type="InterPro" id="IPR050075">
    <property type="entry name" value="LeuD"/>
</dbReference>
<organism evidence="2 3">
    <name type="scientific">Pseudacidovorax intermedius</name>
    <dbReference type="NCBI Taxonomy" id="433924"/>
    <lineage>
        <taxon>Bacteria</taxon>
        <taxon>Pseudomonadati</taxon>
        <taxon>Pseudomonadota</taxon>
        <taxon>Betaproteobacteria</taxon>
        <taxon>Burkholderiales</taxon>
        <taxon>Comamonadaceae</taxon>
        <taxon>Pseudacidovorax</taxon>
    </lineage>
</organism>
<protein>
    <submittedName>
        <fullName evidence="2">3-isopropylmalate dehydratase small subunit</fullName>
    </submittedName>
</protein>
<name>A0A370FRN0_9BURK</name>
<gene>
    <name evidence="2" type="ORF">DFR41_1011315</name>
</gene>
<accession>A0A370FRN0</accession>
<dbReference type="SUPFAM" id="SSF52016">
    <property type="entry name" value="LeuD/IlvD-like"/>
    <property type="match status" value="1"/>
</dbReference>
<dbReference type="AlphaFoldDB" id="A0A370FRN0"/>
<dbReference type="InterPro" id="IPR015928">
    <property type="entry name" value="Aconitase/3IPM_dehydase_swvl"/>
</dbReference>
<dbReference type="RefSeq" id="WP_114802088.1">
    <property type="nucleotide sequence ID" value="NZ_QQAV01000001.1"/>
</dbReference>
<proteinExistence type="predicted"/>
<dbReference type="Proteomes" id="UP000255265">
    <property type="component" value="Unassembled WGS sequence"/>
</dbReference>
<evidence type="ECO:0000313" key="2">
    <source>
        <dbReference type="EMBL" id="RDI29554.1"/>
    </source>
</evidence>
<dbReference type="GO" id="GO:0016829">
    <property type="term" value="F:lyase activity"/>
    <property type="evidence" value="ECO:0007669"/>
    <property type="project" value="UniProtKB-KW"/>
</dbReference>
<dbReference type="OrthoDB" id="9777465at2"/>
<dbReference type="PANTHER" id="PTHR43345">
    <property type="entry name" value="3-ISOPROPYLMALATE DEHYDRATASE SMALL SUBUNIT 2-RELATED-RELATED"/>
    <property type="match status" value="1"/>
</dbReference>
<dbReference type="Gene3D" id="3.20.19.10">
    <property type="entry name" value="Aconitase, domain 4"/>
    <property type="match status" value="1"/>
</dbReference>
<comment type="caution">
    <text evidence="2">The sequence shown here is derived from an EMBL/GenBank/DDBJ whole genome shotgun (WGS) entry which is preliminary data.</text>
</comment>
<evidence type="ECO:0000313" key="3">
    <source>
        <dbReference type="Proteomes" id="UP000255265"/>
    </source>
</evidence>
<sequence length="190" mass="20342">MSVQLPNLEGRAAWIFTEDDYDIDLIVGIKNIKITDIHELAAVTMTSYDPQFAASVQKGDLLVGGHNFGYGHPHYPAMRAMRHLGVAGVIAESFSPGFFRGEISMGFPLVTCPGIRAATERWQRLRVDWALGRVINIDTGAELPFEPLSSVERGTLAAGGFVPYLKARLAREAAQKAAAADAATTGAAAG</sequence>
<reference evidence="2 3" key="1">
    <citation type="submission" date="2018-07" db="EMBL/GenBank/DDBJ databases">
        <title>Genomic Encyclopedia of Type Strains, Phase IV (KMG-IV): sequencing the most valuable type-strain genomes for metagenomic binning, comparative biology and taxonomic classification.</title>
        <authorList>
            <person name="Goeker M."/>
        </authorList>
    </citation>
    <scope>NUCLEOTIDE SEQUENCE [LARGE SCALE GENOMIC DNA]</scope>
    <source>
        <strain evidence="2 3">DSM 21352</strain>
    </source>
</reference>
<keyword evidence="1" id="KW-0456">Lyase</keyword>
<dbReference type="EMBL" id="QQAV01000001">
    <property type="protein sequence ID" value="RDI29554.1"/>
    <property type="molecule type" value="Genomic_DNA"/>
</dbReference>
<evidence type="ECO:0000256" key="1">
    <source>
        <dbReference type="ARBA" id="ARBA00023239"/>
    </source>
</evidence>